<dbReference type="PANTHER" id="PTHR47577">
    <property type="entry name" value="THAP DOMAIN-CONTAINING PROTEIN 6"/>
    <property type="match status" value="1"/>
</dbReference>
<comment type="caution">
    <text evidence="8">The sequence shown here is derived from an EMBL/GenBank/DDBJ whole genome shotgun (WGS) entry which is preliminary data.</text>
</comment>
<keyword evidence="6" id="KW-0175">Coiled coil</keyword>
<dbReference type="Proteomes" id="UP000094527">
    <property type="component" value="Unassembled WGS sequence"/>
</dbReference>
<evidence type="ECO:0000256" key="1">
    <source>
        <dbReference type="ARBA" id="ARBA00022723"/>
    </source>
</evidence>
<evidence type="ECO:0000313" key="9">
    <source>
        <dbReference type="Proteomes" id="UP000094527"/>
    </source>
</evidence>
<dbReference type="STRING" id="48709.A0A1D2M2B3"/>
<dbReference type="AlphaFoldDB" id="A0A1D2M2B3"/>
<dbReference type="PANTHER" id="PTHR47577:SF2">
    <property type="entry name" value="THAP DOMAIN CONTAINING 9"/>
    <property type="match status" value="1"/>
</dbReference>
<evidence type="ECO:0000256" key="5">
    <source>
        <dbReference type="PROSITE-ProRule" id="PRU00309"/>
    </source>
</evidence>
<dbReference type="InterPro" id="IPR021896">
    <property type="entry name" value="THAP9-like_HTH"/>
</dbReference>
<dbReference type="Pfam" id="PF21789">
    <property type="entry name" value="TNP-like_RNaseH_C"/>
    <property type="match status" value="1"/>
</dbReference>
<gene>
    <name evidence="8" type="ORF">Ocin01_19578</name>
</gene>
<dbReference type="InterPro" id="IPR038441">
    <property type="entry name" value="THAP_Znf_sf"/>
</dbReference>
<dbReference type="InterPro" id="IPR048367">
    <property type="entry name" value="TNP-like_RNaseH_C"/>
</dbReference>
<feature type="non-terminal residue" evidence="8">
    <location>
        <position position="735"/>
    </location>
</feature>
<dbReference type="Gene3D" id="6.20.210.20">
    <property type="entry name" value="THAP domain"/>
    <property type="match status" value="1"/>
</dbReference>
<evidence type="ECO:0000256" key="2">
    <source>
        <dbReference type="ARBA" id="ARBA00022771"/>
    </source>
</evidence>
<dbReference type="OrthoDB" id="7312725at2759"/>
<dbReference type="SUPFAM" id="SSF57716">
    <property type="entry name" value="Glucocorticoid receptor-like (DNA-binding domain)"/>
    <property type="match status" value="1"/>
</dbReference>
<dbReference type="SMART" id="SM00980">
    <property type="entry name" value="THAP"/>
    <property type="match status" value="1"/>
</dbReference>
<dbReference type="PROSITE" id="PS50950">
    <property type="entry name" value="ZF_THAP"/>
    <property type="match status" value="1"/>
</dbReference>
<dbReference type="InterPro" id="IPR006612">
    <property type="entry name" value="THAP_Znf"/>
</dbReference>
<keyword evidence="2 5" id="KW-0863">Zinc-finger</keyword>
<sequence length="735" mass="82646">MVRQDKCAVSSCLAVRDPTKNISLHKLPQDEDSFAFWADFLRKANGVGPSATRKHLVCSQHFHSSCIGNGPMNKRFILAGHAPSLLNAKELKACSKCSPYELSDISILVEPPNPDFDKPYIAKPSQNESEIATLKCAVQKLNEEANKVPGLQASLENARKEIKRLNMQLTRKGTELNNWKRKIEGLNGLNGCSKKLKLDSEVQTEYSFEDCPKAGLILEMMSRKSRTLPYSDAQREFAFKVHFYSPKAYNFLRRSLNYCLPHPLQFSRWTRPVDPTPGILKQSINYMKQCNADGILMYYSLAFDEVAIRRHFGMFKGKVTGFVDYGGISVEDDPKKEARNALFCLATEINGSKSFPVAYILTNGLTANTMKKFISTCVNAVRETGGIVTNITFDGHRSNLRAAELLGARLNGRDPEFRPFFDTEDMAHVYVIPDASHMYKLLKEYVEKSRIELHRLQSDCGFRAANKLTGRHIDFKQQIMKTKLALHVTSNSTATGIETARLLNIPQFQNSEATVKFLRLFDRVFDFLNSKTTGKGFKSPISQRNSHIWRPFIERSKEYILGLKMHNEKGVLISAFDHKLGTFARGIYAAICSLEAIVEEYCTTDGALRYVPTFKNGQDNLELFFGKVRSRHGCNNNPSSIQLQHTVRSLLCYNVGAPWNGNCVPQEEAFNKIAPTSCLKTLMSDGDDVPLEVNEEDHEQVQSLPMSPHTQSFVDAVITYIAGFVGTSVSTQLKC</sequence>
<reference evidence="8 9" key="1">
    <citation type="journal article" date="2016" name="Genome Biol. Evol.">
        <title>Gene Family Evolution Reflects Adaptation to Soil Environmental Stressors in the Genome of the Collembolan Orchesella cincta.</title>
        <authorList>
            <person name="Faddeeva-Vakhrusheva A."/>
            <person name="Derks M.F."/>
            <person name="Anvar S.Y."/>
            <person name="Agamennone V."/>
            <person name="Suring W."/>
            <person name="Smit S."/>
            <person name="van Straalen N.M."/>
            <person name="Roelofs D."/>
        </authorList>
    </citation>
    <scope>NUCLEOTIDE SEQUENCE [LARGE SCALE GENOMIC DNA]</scope>
    <source>
        <tissue evidence="8">Mixed pool</tissue>
    </source>
</reference>
<protein>
    <submittedName>
        <fullName evidence="8">DNA transposase THAP9</fullName>
    </submittedName>
</protein>
<organism evidence="8 9">
    <name type="scientific">Orchesella cincta</name>
    <name type="common">Springtail</name>
    <name type="synonym">Podura cincta</name>
    <dbReference type="NCBI Taxonomy" id="48709"/>
    <lineage>
        <taxon>Eukaryota</taxon>
        <taxon>Metazoa</taxon>
        <taxon>Ecdysozoa</taxon>
        <taxon>Arthropoda</taxon>
        <taxon>Hexapoda</taxon>
        <taxon>Collembola</taxon>
        <taxon>Entomobryomorpha</taxon>
        <taxon>Entomobryoidea</taxon>
        <taxon>Orchesellidae</taxon>
        <taxon>Orchesellinae</taxon>
        <taxon>Orchesella</taxon>
    </lineage>
</organism>
<keyword evidence="3" id="KW-0862">Zinc</keyword>
<feature type="domain" description="THAP-type" evidence="7">
    <location>
        <begin position="1"/>
        <end position="86"/>
    </location>
</feature>
<dbReference type="Pfam" id="PF05485">
    <property type="entry name" value="THAP"/>
    <property type="match status" value="1"/>
</dbReference>
<name>A0A1D2M2B3_ORCCI</name>
<dbReference type="GO" id="GO:0008270">
    <property type="term" value="F:zinc ion binding"/>
    <property type="evidence" value="ECO:0007669"/>
    <property type="project" value="UniProtKB-KW"/>
</dbReference>
<evidence type="ECO:0000256" key="4">
    <source>
        <dbReference type="ARBA" id="ARBA00023125"/>
    </source>
</evidence>
<dbReference type="Pfam" id="PF12017">
    <property type="entry name" value="Tnp_P_element"/>
    <property type="match status" value="1"/>
</dbReference>
<dbReference type="Pfam" id="PF21788">
    <property type="entry name" value="TNP-like_GBD"/>
    <property type="match status" value="1"/>
</dbReference>
<keyword evidence="4 5" id="KW-0238">DNA-binding</keyword>
<evidence type="ECO:0000256" key="6">
    <source>
        <dbReference type="SAM" id="Coils"/>
    </source>
</evidence>
<dbReference type="GO" id="GO:0003677">
    <property type="term" value="F:DNA binding"/>
    <property type="evidence" value="ECO:0007669"/>
    <property type="project" value="UniProtKB-UniRule"/>
</dbReference>
<dbReference type="EMBL" id="LJIJ01006145">
    <property type="protein sequence ID" value="ODM87107.1"/>
    <property type="molecule type" value="Genomic_DNA"/>
</dbReference>
<accession>A0A1D2M2B3</accession>
<evidence type="ECO:0000256" key="3">
    <source>
        <dbReference type="ARBA" id="ARBA00022833"/>
    </source>
</evidence>
<keyword evidence="9" id="KW-1185">Reference proteome</keyword>
<keyword evidence="1" id="KW-0479">Metal-binding</keyword>
<dbReference type="Pfam" id="PF21787">
    <property type="entry name" value="TNP-like_RNaseH_N"/>
    <property type="match status" value="1"/>
</dbReference>
<evidence type="ECO:0000259" key="7">
    <source>
        <dbReference type="PROSITE" id="PS50950"/>
    </source>
</evidence>
<evidence type="ECO:0000313" key="8">
    <source>
        <dbReference type="EMBL" id="ODM87107.1"/>
    </source>
</evidence>
<proteinExistence type="predicted"/>
<dbReference type="InterPro" id="IPR048365">
    <property type="entry name" value="TNP-like_RNaseH_N"/>
</dbReference>
<feature type="coiled-coil region" evidence="6">
    <location>
        <begin position="141"/>
        <end position="182"/>
    </location>
</feature>
<dbReference type="OMA" id="CASNIAM"/>
<dbReference type="InterPro" id="IPR048366">
    <property type="entry name" value="TNP-like_GBD"/>
</dbReference>